<reference evidence="3 5" key="3">
    <citation type="submission" date="2017-07" db="EMBL/GenBank/DDBJ databases">
        <title>Prevalence of linear plasmids in Cutibacterium (Propionibacterium) acnes isolates obtained from prostatic tissue.</title>
        <authorList>
            <person name="Davidsson S."/>
            <person name="Carlsson J."/>
            <person name="Molling P."/>
            <person name="Andren O."/>
            <person name="Andersson S.-O."/>
            <person name="Brzuszkiewicz E."/>
            <person name="Poehlein A."/>
            <person name="Al-Zeer M."/>
            <person name="Brinkmann V."/>
            <person name="Scavenius C."/>
            <person name="Nazipi S."/>
            <person name="Soderquist B."/>
            <person name="Bruggemann H."/>
        </authorList>
    </citation>
    <scope>NUCLEOTIDE SEQUENCE [LARGE SCALE GENOMIC DNA]</scope>
    <source>
        <strain evidence="3 5">DSM 753</strain>
    </source>
</reference>
<dbReference type="Proteomes" id="UP000220611">
    <property type="component" value="Unassembled WGS sequence"/>
</dbReference>
<comment type="caution">
    <text evidence="2">The sequence shown here is derived from an EMBL/GenBank/DDBJ whole genome shotgun (WGS) entry which is preliminary data.</text>
</comment>
<evidence type="ECO:0000256" key="1">
    <source>
        <dbReference type="SAM" id="MobiDB-lite"/>
    </source>
</evidence>
<dbReference type="Proteomes" id="UP000003490">
    <property type="component" value="Unassembled WGS sequence"/>
</dbReference>
<gene>
    <name evidence="3" type="ORF">CH238_05255</name>
    <name evidence="2" type="ORF">CLOLEP_01496</name>
</gene>
<proteinExistence type="predicted"/>
<evidence type="ECO:0000313" key="2">
    <source>
        <dbReference type="EMBL" id="EDO61985.1"/>
    </source>
</evidence>
<feature type="region of interest" description="Disordered" evidence="1">
    <location>
        <begin position="20"/>
        <end position="55"/>
    </location>
</feature>
<dbReference type="EMBL" id="NOXF01000003">
    <property type="protein sequence ID" value="PEQ24855.1"/>
    <property type="molecule type" value="Genomic_DNA"/>
</dbReference>
<feature type="compositionally biased region" description="Basic residues" evidence="1">
    <location>
        <begin position="32"/>
        <end position="48"/>
    </location>
</feature>
<dbReference type="AlphaFoldDB" id="A7VSF5"/>
<name>A7VSF5_9FIRM</name>
<reference evidence="2 4" key="1">
    <citation type="submission" date="2007-08" db="EMBL/GenBank/DDBJ databases">
        <title>Draft genome sequence of Clostridium leptum (DSM 753).</title>
        <authorList>
            <person name="Sudarsanam P."/>
            <person name="Ley R."/>
            <person name="Guruge J."/>
            <person name="Turnbaugh P.J."/>
            <person name="Mahowald M."/>
            <person name="Liep D."/>
            <person name="Gordon J."/>
        </authorList>
    </citation>
    <scope>NUCLEOTIDE SEQUENCE [LARGE SCALE GENOMIC DNA]</scope>
    <source>
        <strain evidence="2 4">DSM 753</strain>
    </source>
</reference>
<reference evidence="2 4" key="2">
    <citation type="submission" date="2007-08" db="EMBL/GenBank/DDBJ databases">
        <authorList>
            <person name="Fulton L."/>
            <person name="Clifton S."/>
            <person name="Fulton B."/>
            <person name="Xu J."/>
            <person name="Minx P."/>
            <person name="Pepin K.H."/>
            <person name="Johnson M."/>
            <person name="Thiruvilangam P."/>
            <person name="Bhonagiri V."/>
            <person name="Nash W.E."/>
            <person name="Wang C."/>
            <person name="Mardis E.R."/>
            <person name="Wilson R.K."/>
        </authorList>
    </citation>
    <scope>NUCLEOTIDE SEQUENCE [LARGE SCALE GENOMIC DNA]</scope>
    <source>
        <strain evidence="2 4">DSM 753</strain>
    </source>
</reference>
<evidence type="ECO:0000313" key="3">
    <source>
        <dbReference type="EMBL" id="PEQ24855.1"/>
    </source>
</evidence>
<dbReference type="HOGENOM" id="CLU_2583526_0_0_9"/>
<evidence type="ECO:0000313" key="4">
    <source>
        <dbReference type="Proteomes" id="UP000003490"/>
    </source>
</evidence>
<organism evidence="2 4">
    <name type="scientific">[Clostridium] leptum DSM 753</name>
    <dbReference type="NCBI Taxonomy" id="428125"/>
    <lineage>
        <taxon>Bacteria</taxon>
        <taxon>Bacillati</taxon>
        <taxon>Bacillota</taxon>
        <taxon>Clostridia</taxon>
        <taxon>Eubacteriales</taxon>
        <taxon>Oscillospiraceae</taxon>
        <taxon>Oscillospiraceae incertae sedis</taxon>
    </lineage>
</organism>
<accession>A7VSF5</accession>
<sequence>MRPSRASVFVYAADQETGPAAAEAERLESVRRRTPRRKGGTAPAKKRGAALSGKKYGLFTPPSGWRTNLKQARFSGGTYI</sequence>
<dbReference type="EMBL" id="ABCB02000017">
    <property type="protein sequence ID" value="EDO61985.1"/>
    <property type="molecule type" value="Genomic_DNA"/>
</dbReference>
<protein>
    <submittedName>
        <fullName evidence="2">Uncharacterized protein</fullName>
    </submittedName>
</protein>
<evidence type="ECO:0000313" key="5">
    <source>
        <dbReference type="Proteomes" id="UP000220611"/>
    </source>
</evidence>
<keyword evidence="5" id="KW-1185">Reference proteome</keyword>